<dbReference type="Proteomes" id="UP000005387">
    <property type="component" value="Unassembled WGS sequence"/>
</dbReference>
<name>E0IG29_9BACL</name>
<dbReference type="AlphaFoldDB" id="E0IG29"/>
<dbReference type="SUPFAM" id="SSF46785">
    <property type="entry name" value="Winged helix' DNA-binding domain"/>
    <property type="match status" value="1"/>
</dbReference>
<feature type="domain" description="HTH marR-type" evidence="4">
    <location>
        <begin position="1"/>
        <end position="136"/>
    </location>
</feature>
<evidence type="ECO:0000256" key="3">
    <source>
        <dbReference type="ARBA" id="ARBA00023163"/>
    </source>
</evidence>
<evidence type="ECO:0000256" key="1">
    <source>
        <dbReference type="ARBA" id="ARBA00023015"/>
    </source>
</evidence>
<accession>E0IG29</accession>
<dbReference type="PANTHER" id="PTHR42756:SF1">
    <property type="entry name" value="TRANSCRIPTIONAL REPRESSOR OF EMRAB OPERON"/>
    <property type="match status" value="1"/>
</dbReference>
<dbReference type="RefSeq" id="WP_006040600.1">
    <property type="nucleotide sequence ID" value="NZ_AEDD01000015.1"/>
</dbReference>
<keyword evidence="1" id="KW-0805">Transcription regulation</keyword>
<dbReference type="PANTHER" id="PTHR42756">
    <property type="entry name" value="TRANSCRIPTIONAL REGULATOR, MARR"/>
    <property type="match status" value="1"/>
</dbReference>
<dbReference type="PROSITE" id="PS50995">
    <property type="entry name" value="HTH_MARR_2"/>
    <property type="match status" value="1"/>
</dbReference>
<keyword evidence="3" id="KW-0804">Transcription</keyword>
<dbReference type="PROSITE" id="PS01117">
    <property type="entry name" value="HTH_MARR_1"/>
    <property type="match status" value="1"/>
</dbReference>
<dbReference type="Gene3D" id="1.10.10.10">
    <property type="entry name" value="Winged helix-like DNA-binding domain superfamily/Winged helix DNA-binding domain"/>
    <property type="match status" value="1"/>
</dbReference>
<evidence type="ECO:0000313" key="6">
    <source>
        <dbReference type="Proteomes" id="UP000005387"/>
    </source>
</evidence>
<dbReference type="InterPro" id="IPR023187">
    <property type="entry name" value="Tscrpt_reg_MarR-type_CS"/>
</dbReference>
<dbReference type="InterPro" id="IPR036390">
    <property type="entry name" value="WH_DNA-bd_sf"/>
</dbReference>
<dbReference type="EMBL" id="AEDD01000015">
    <property type="protein sequence ID" value="EFM08609.1"/>
    <property type="molecule type" value="Genomic_DNA"/>
</dbReference>
<dbReference type="SMART" id="SM00347">
    <property type="entry name" value="HTH_MARR"/>
    <property type="match status" value="1"/>
</dbReference>
<proteinExistence type="predicted"/>
<dbReference type="OrthoDB" id="2389730at2"/>
<evidence type="ECO:0000259" key="4">
    <source>
        <dbReference type="PROSITE" id="PS50995"/>
    </source>
</evidence>
<dbReference type="Pfam" id="PF01047">
    <property type="entry name" value="MarR"/>
    <property type="match status" value="1"/>
</dbReference>
<organism evidence="5 6">
    <name type="scientific">Paenibacillus curdlanolyticus YK9</name>
    <dbReference type="NCBI Taxonomy" id="717606"/>
    <lineage>
        <taxon>Bacteria</taxon>
        <taxon>Bacillati</taxon>
        <taxon>Bacillota</taxon>
        <taxon>Bacilli</taxon>
        <taxon>Bacillales</taxon>
        <taxon>Paenibacillaceae</taxon>
        <taxon>Paenibacillus</taxon>
    </lineage>
</organism>
<sequence>MYDPSIETIELEMALLLRRITFLSNRKLGNLDRSAYLLLHYIAAHGPAGVKAMADGLHLDISTVSRQAAALEQKGYVYKVQDPNDRRSYELHKTELGNQMLAQFKEIRLNFIQNMLSEWPEEDRERFGELLGKFNQSFLDAIPQE</sequence>
<evidence type="ECO:0000256" key="2">
    <source>
        <dbReference type="ARBA" id="ARBA00023125"/>
    </source>
</evidence>
<evidence type="ECO:0000313" key="5">
    <source>
        <dbReference type="EMBL" id="EFM08609.1"/>
    </source>
</evidence>
<keyword evidence="6" id="KW-1185">Reference proteome</keyword>
<dbReference type="InterPro" id="IPR036388">
    <property type="entry name" value="WH-like_DNA-bd_sf"/>
</dbReference>
<dbReference type="InterPro" id="IPR000835">
    <property type="entry name" value="HTH_MarR-typ"/>
</dbReference>
<gene>
    <name evidence="5" type="ORF">PaecuDRAFT_4620</name>
</gene>
<dbReference type="eggNOG" id="COG1846">
    <property type="taxonomic scope" value="Bacteria"/>
</dbReference>
<reference evidence="5 6" key="1">
    <citation type="submission" date="2010-07" db="EMBL/GenBank/DDBJ databases">
        <title>The draft genome of Paenibacillus curdlanolyticus YK9.</title>
        <authorList>
            <consortium name="US DOE Joint Genome Institute (JGI-PGF)"/>
            <person name="Lucas S."/>
            <person name="Copeland A."/>
            <person name="Lapidus A."/>
            <person name="Cheng J.-F."/>
            <person name="Bruce D."/>
            <person name="Goodwin L."/>
            <person name="Pitluck S."/>
            <person name="Land M.L."/>
            <person name="Hauser L."/>
            <person name="Chang Y.-J."/>
            <person name="Jeffries C."/>
            <person name="Anderson I.J."/>
            <person name="Johnson E."/>
            <person name="Loganathan U."/>
            <person name="Mulhopadhyay B."/>
            <person name="Kyrpides N."/>
            <person name="Woyke T.J."/>
        </authorList>
    </citation>
    <scope>NUCLEOTIDE SEQUENCE [LARGE SCALE GENOMIC DNA]</scope>
    <source>
        <strain evidence="5 6">YK9</strain>
    </source>
</reference>
<dbReference type="GO" id="GO:0003700">
    <property type="term" value="F:DNA-binding transcription factor activity"/>
    <property type="evidence" value="ECO:0007669"/>
    <property type="project" value="InterPro"/>
</dbReference>
<keyword evidence="2" id="KW-0238">DNA-binding</keyword>
<protein>
    <submittedName>
        <fullName evidence="5">Transcriptional regulator, MarR family</fullName>
    </submittedName>
</protein>
<dbReference type="GO" id="GO:0003677">
    <property type="term" value="F:DNA binding"/>
    <property type="evidence" value="ECO:0007669"/>
    <property type="project" value="UniProtKB-KW"/>
</dbReference>
<dbReference type="STRING" id="717606.PaecuDRAFT_4620"/>